<comment type="similarity">
    <text evidence="2">Belongs to the PPR family. PCMP-H subfamily.</text>
</comment>
<name>A0A5N5I6N6_9ROSA</name>
<evidence type="ECO:0000256" key="1">
    <source>
        <dbReference type="ARBA" id="ARBA00004173"/>
    </source>
</evidence>
<evidence type="ECO:0000256" key="4">
    <source>
        <dbReference type="ARBA" id="ARBA00022946"/>
    </source>
</evidence>
<keyword evidence="3" id="KW-0677">Repeat</keyword>
<reference evidence="8 9" key="3">
    <citation type="submission" date="2019-11" db="EMBL/GenBank/DDBJ databases">
        <title>A de novo genome assembly of a pear dwarfing rootstock.</title>
        <authorList>
            <person name="Wang F."/>
            <person name="Wang J."/>
            <person name="Li S."/>
            <person name="Zhang Y."/>
            <person name="Fang M."/>
            <person name="Ma L."/>
            <person name="Zhao Y."/>
            <person name="Jiang S."/>
        </authorList>
    </citation>
    <scope>NUCLEOTIDE SEQUENCE [LARGE SCALE GENOMIC DNA]</scope>
    <source>
        <strain evidence="8">S2</strain>
        <tissue evidence="8">Leaf</tissue>
    </source>
</reference>
<dbReference type="InterPro" id="IPR046848">
    <property type="entry name" value="E_motif"/>
</dbReference>
<dbReference type="Proteomes" id="UP000327157">
    <property type="component" value="Chromosome 5"/>
</dbReference>
<dbReference type="InterPro" id="IPR002885">
    <property type="entry name" value="PPR_rpt"/>
</dbReference>
<dbReference type="AlphaFoldDB" id="A0A5N5I6N6"/>
<dbReference type="OrthoDB" id="185373at2759"/>
<dbReference type="FunFam" id="1.25.40.10:FF:000711">
    <property type="entry name" value="Tetratricopeptide repeat (TPR)-like superfamily protein"/>
    <property type="match status" value="1"/>
</dbReference>
<dbReference type="Pfam" id="PF14432">
    <property type="entry name" value="DYW_deaminase"/>
    <property type="match status" value="1"/>
</dbReference>
<dbReference type="PROSITE" id="PS51375">
    <property type="entry name" value="PPR"/>
    <property type="match status" value="7"/>
</dbReference>
<keyword evidence="9" id="KW-1185">Reference proteome</keyword>
<keyword evidence="4" id="KW-0809">Transit peptide</keyword>
<evidence type="ECO:0000313" key="8">
    <source>
        <dbReference type="EMBL" id="KAB2635438.1"/>
    </source>
</evidence>
<dbReference type="GO" id="GO:0003723">
    <property type="term" value="F:RNA binding"/>
    <property type="evidence" value="ECO:0007669"/>
    <property type="project" value="InterPro"/>
</dbReference>
<comment type="subcellular location">
    <subcellularLocation>
        <location evidence="1">Mitochondrion</location>
    </subcellularLocation>
</comment>
<organism evidence="8 9">
    <name type="scientific">Pyrus ussuriensis x Pyrus communis</name>
    <dbReference type="NCBI Taxonomy" id="2448454"/>
    <lineage>
        <taxon>Eukaryota</taxon>
        <taxon>Viridiplantae</taxon>
        <taxon>Streptophyta</taxon>
        <taxon>Embryophyta</taxon>
        <taxon>Tracheophyta</taxon>
        <taxon>Spermatophyta</taxon>
        <taxon>Magnoliopsida</taxon>
        <taxon>eudicotyledons</taxon>
        <taxon>Gunneridae</taxon>
        <taxon>Pentapetalae</taxon>
        <taxon>rosids</taxon>
        <taxon>fabids</taxon>
        <taxon>Rosales</taxon>
        <taxon>Rosaceae</taxon>
        <taxon>Amygdaloideae</taxon>
        <taxon>Maleae</taxon>
        <taxon>Pyrus</taxon>
    </lineage>
</organism>
<feature type="repeat" description="PPR" evidence="6">
    <location>
        <begin position="174"/>
        <end position="208"/>
    </location>
</feature>
<proteinExistence type="inferred from homology"/>
<feature type="repeat" description="PPR" evidence="6">
    <location>
        <begin position="310"/>
        <end position="344"/>
    </location>
</feature>
<dbReference type="InterPro" id="IPR032867">
    <property type="entry name" value="DYW_dom"/>
</dbReference>
<feature type="domain" description="DYW" evidence="7">
    <location>
        <begin position="590"/>
        <end position="682"/>
    </location>
</feature>
<dbReference type="PANTHER" id="PTHR47926">
    <property type="entry name" value="PENTATRICOPEPTIDE REPEAT-CONTAINING PROTEIN"/>
    <property type="match status" value="1"/>
</dbReference>
<dbReference type="Pfam" id="PF01535">
    <property type="entry name" value="PPR"/>
    <property type="match status" value="1"/>
</dbReference>
<evidence type="ECO:0000256" key="5">
    <source>
        <dbReference type="ARBA" id="ARBA00023128"/>
    </source>
</evidence>
<dbReference type="Pfam" id="PF13041">
    <property type="entry name" value="PPR_2"/>
    <property type="match status" value="3"/>
</dbReference>
<dbReference type="EMBL" id="SMOL01000004">
    <property type="protein sequence ID" value="KAB2635438.1"/>
    <property type="molecule type" value="Genomic_DNA"/>
</dbReference>
<feature type="repeat" description="PPR" evidence="6">
    <location>
        <begin position="275"/>
        <end position="309"/>
    </location>
</feature>
<evidence type="ECO:0000256" key="6">
    <source>
        <dbReference type="PROSITE-ProRule" id="PRU00708"/>
    </source>
</evidence>
<feature type="repeat" description="PPR" evidence="6">
    <location>
        <begin position="411"/>
        <end position="445"/>
    </location>
</feature>
<evidence type="ECO:0000313" key="9">
    <source>
        <dbReference type="Proteomes" id="UP000327157"/>
    </source>
</evidence>
<evidence type="ECO:0000256" key="3">
    <source>
        <dbReference type="ARBA" id="ARBA00022737"/>
    </source>
</evidence>
<keyword evidence="5" id="KW-0496">Mitochondrion</keyword>
<gene>
    <name evidence="8" type="ORF">D8674_025972</name>
</gene>
<accession>A0A5N5I6N6</accession>
<dbReference type="InterPro" id="IPR046960">
    <property type="entry name" value="PPR_At4g14850-like_plant"/>
</dbReference>
<dbReference type="InterPro" id="IPR011990">
    <property type="entry name" value="TPR-like_helical_dom_sf"/>
</dbReference>
<reference evidence="8 9" key="1">
    <citation type="submission" date="2019-09" db="EMBL/GenBank/DDBJ databases">
        <authorList>
            <person name="Ou C."/>
        </authorList>
    </citation>
    <scope>NUCLEOTIDE SEQUENCE [LARGE SCALE GENOMIC DNA]</scope>
    <source>
        <strain evidence="8">S2</strain>
        <tissue evidence="8">Leaf</tissue>
    </source>
</reference>
<dbReference type="FunFam" id="1.25.40.10:FF:000517">
    <property type="entry name" value="Pentatricopeptide repeat-containing protein At1g50270"/>
    <property type="match status" value="1"/>
</dbReference>
<dbReference type="NCBIfam" id="TIGR00756">
    <property type="entry name" value="PPR"/>
    <property type="match status" value="5"/>
</dbReference>
<comment type="caution">
    <text evidence="8">The sequence shown here is derived from an EMBL/GenBank/DDBJ whole genome shotgun (WGS) entry which is preliminary data.</text>
</comment>
<evidence type="ECO:0000256" key="2">
    <source>
        <dbReference type="ARBA" id="ARBA00006643"/>
    </source>
</evidence>
<dbReference type="Pfam" id="PF20431">
    <property type="entry name" value="E_motif"/>
    <property type="match status" value="1"/>
</dbReference>
<protein>
    <submittedName>
        <fullName evidence="8">Pentatricopeptide repeat-containing protein</fullName>
    </submittedName>
</protein>
<dbReference type="SUPFAM" id="SSF48452">
    <property type="entry name" value="TPR-like"/>
    <property type="match status" value="1"/>
</dbReference>
<dbReference type="GO" id="GO:0005739">
    <property type="term" value="C:mitochondrion"/>
    <property type="evidence" value="ECO:0007669"/>
    <property type="project" value="UniProtKB-SubCell"/>
</dbReference>
<feature type="repeat" description="PPR" evidence="6">
    <location>
        <begin position="376"/>
        <end position="410"/>
    </location>
</feature>
<reference evidence="9" key="2">
    <citation type="submission" date="2019-10" db="EMBL/GenBank/DDBJ databases">
        <title>A de novo genome assembly of a pear dwarfing rootstock.</title>
        <authorList>
            <person name="Wang F."/>
            <person name="Wang J."/>
            <person name="Li S."/>
            <person name="Zhang Y."/>
            <person name="Fang M."/>
            <person name="Ma L."/>
            <person name="Zhao Y."/>
            <person name="Jiang S."/>
        </authorList>
    </citation>
    <scope>NUCLEOTIDE SEQUENCE [LARGE SCALE GENOMIC DNA]</scope>
</reference>
<feature type="repeat" description="PPR" evidence="6">
    <location>
        <begin position="143"/>
        <end position="173"/>
    </location>
</feature>
<sequence length="682" mass="76852">MNRCNLMKRHILGSRSKALPFLYNYNNAAAAVGIQKLFSLSARFGTLSATQASCAKLIGDEDSETSEDEDWFASRIIQDKDLLRSSLHISGTGLHVLDLVNCGSLEADRTLYNKLLHRCTQTAQLKQARIVHSHILTSQFKDDLPIRNTILHMYVKCGSLDDAHNLFDQMPHKDLVTWTALISGYSQHDRPQDALVLFPEMLRHGLEPNQFTLSSLLKASGAVSDDNHGRQLHTYCFKYGLDSNVYVGTALVDMYARCGHMDESQLVFDALDTKNEVSWNALIAGHARKAQGEHALKLFWKMLREGFKPTHFTYSSVLTACASAGSLEQGKWVHAHMIKSAVTLVAFVGNTLLDMYAKSGSIEDAKKVFDRMVRRDVVSWNSMLTGYAQHGLGKETVQRFEEMLRIGIQPNDITFLCVLTACSHAGLLDEGQYYFDLMKQYNIEPQVSHYVTIVDLLGRGNLLDRAEKFIREMPIEPTAAVWGALLGACRMHKSIELGAYAAERSFELDPHDSGPHVILSNIYASAGRWIDAANVRKKMKEGGVKKEPACSWVDIENAVHMFVANDDAHPQRVEILRMWDMISMKIKEIGYVPDTSHVLFYVDQQEREFKLQYHSEKLALAFALLNTPPGSTIRIKKNIRVCGDCHSAIKFVSKVEGREIIVRDTNRFHHFRDGSCSCGDYW</sequence>
<dbReference type="Gene3D" id="1.25.40.10">
    <property type="entry name" value="Tetratricopeptide repeat domain"/>
    <property type="match status" value="4"/>
</dbReference>
<dbReference type="GO" id="GO:0009451">
    <property type="term" value="P:RNA modification"/>
    <property type="evidence" value="ECO:0007669"/>
    <property type="project" value="InterPro"/>
</dbReference>
<dbReference type="GO" id="GO:0008270">
    <property type="term" value="F:zinc ion binding"/>
    <property type="evidence" value="ECO:0007669"/>
    <property type="project" value="InterPro"/>
</dbReference>
<dbReference type="FunFam" id="1.25.40.10:FF:000501">
    <property type="entry name" value="Putative pentatricopeptide repeat-containing protein mitochondrial"/>
    <property type="match status" value="1"/>
</dbReference>
<feature type="repeat" description="PPR" evidence="6">
    <location>
        <begin position="345"/>
        <end position="375"/>
    </location>
</feature>
<dbReference type="PANTHER" id="PTHR47926:SF502">
    <property type="entry name" value="SELENIUM BINDING PROTEIN"/>
    <property type="match status" value="1"/>
</dbReference>
<evidence type="ECO:0000259" key="7">
    <source>
        <dbReference type="Pfam" id="PF14432"/>
    </source>
</evidence>